<feature type="non-terminal residue" evidence="2">
    <location>
        <position position="1"/>
    </location>
</feature>
<evidence type="ECO:0000256" key="1">
    <source>
        <dbReference type="SAM" id="MobiDB-lite"/>
    </source>
</evidence>
<organism evidence="2 3">
    <name type="scientific">Astrephomene gubernaculifera</name>
    <dbReference type="NCBI Taxonomy" id="47775"/>
    <lineage>
        <taxon>Eukaryota</taxon>
        <taxon>Viridiplantae</taxon>
        <taxon>Chlorophyta</taxon>
        <taxon>core chlorophytes</taxon>
        <taxon>Chlorophyceae</taxon>
        <taxon>CS clade</taxon>
        <taxon>Chlamydomonadales</taxon>
        <taxon>Astrephomenaceae</taxon>
        <taxon>Astrephomene</taxon>
    </lineage>
</organism>
<proteinExistence type="predicted"/>
<sequence>GTHAGALGPPLPPTGARVTWEGSVLIRVAGAAEQQQQQQQPQPRHPKPQQQPQPQQQQPEGLAPHARLQEQQGLAACPTRTVEVWWSWDPIFLFKQLGWQQQQQQQQGQEQQRKPHRQQQVSLAGSCEAAGIAEEYQEGAQQLARPASKQHADVSCLGNGFGGGTSALAPEFGDTAAQTAAEARAAFATEEEAVQAAGAAVAAAAEAAAAAWRLSAGTPEEGAEAEAALAGVQAANRAVVELYFHTYNTGRYKVLDHIVHPEYQYDGLLDLGD</sequence>
<protein>
    <submittedName>
        <fullName evidence="2">Uncharacterized protein</fullName>
    </submittedName>
</protein>
<accession>A0AAD3E0H4</accession>
<name>A0AAD3E0H4_9CHLO</name>
<feature type="non-terminal residue" evidence="2">
    <location>
        <position position="273"/>
    </location>
</feature>
<dbReference type="Proteomes" id="UP001054857">
    <property type="component" value="Unassembled WGS sequence"/>
</dbReference>
<dbReference type="AlphaFoldDB" id="A0AAD3E0H4"/>
<dbReference type="EMBL" id="BMAR01000036">
    <property type="protein sequence ID" value="GFR50217.1"/>
    <property type="molecule type" value="Genomic_DNA"/>
</dbReference>
<feature type="region of interest" description="Disordered" evidence="1">
    <location>
        <begin position="105"/>
        <end position="125"/>
    </location>
</feature>
<reference evidence="2 3" key="1">
    <citation type="journal article" date="2021" name="Sci. Rep.">
        <title>Genome sequencing of the multicellular alga Astrephomene provides insights into convergent evolution of germ-soma differentiation.</title>
        <authorList>
            <person name="Yamashita S."/>
            <person name="Yamamoto K."/>
            <person name="Matsuzaki R."/>
            <person name="Suzuki S."/>
            <person name="Yamaguchi H."/>
            <person name="Hirooka S."/>
            <person name="Minakuchi Y."/>
            <person name="Miyagishima S."/>
            <person name="Kawachi M."/>
            <person name="Toyoda A."/>
            <person name="Nozaki H."/>
        </authorList>
    </citation>
    <scope>NUCLEOTIDE SEQUENCE [LARGE SCALE GENOMIC DNA]</scope>
    <source>
        <strain evidence="2 3">NIES-4017</strain>
    </source>
</reference>
<feature type="region of interest" description="Disordered" evidence="1">
    <location>
        <begin position="27"/>
        <end position="74"/>
    </location>
</feature>
<comment type="caution">
    <text evidence="2">The sequence shown here is derived from an EMBL/GenBank/DDBJ whole genome shotgun (WGS) entry which is preliminary data.</text>
</comment>
<evidence type="ECO:0000313" key="3">
    <source>
        <dbReference type="Proteomes" id="UP001054857"/>
    </source>
</evidence>
<keyword evidence="3" id="KW-1185">Reference proteome</keyword>
<gene>
    <name evidence="2" type="ORF">Agub_g12395</name>
</gene>
<evidence type="ECO:0000313" key="2">
    <source>
        <dbReference type="EMBL" id="GFR50217.1"/>
    </source>
</evidence>
<feature type="compositionally biased region" description="Low complexity" evidence="1">
    <location>
        <begin position="34"/>
        <end position="59"/>
    </location>
</feature>